<dbReference type="GO" id="GO:0003676">
    <property type="term" value="F:nucleic acid binding"/>
    <property type="evidence" value="ECO:0007669"/>
    <property type="project" value="InterPro"/>
</dbReference>
<evidence type="ECO:0000256" key="1">
    <source>
        <dbReference type="ARBA" id="ARBA00005915"/>
    </source>
</evidence>
<feature type="domain" description="DHHA1" evidence="8">
    <location>
        <begin position="362"/>
        <end position="449"/>
    </location>
</feature>
<dbReference type="Pfam" id="PF02272">
    <property type="entry name" value="DHHA1"/>
    <property type="match status" value="1"/>
</dbReference>
<dbReference type="GO" id="GO:0006281">
    <property type="term" value="P:DNA repair"/>
    <property type="evidence" value="ECO:0007669"/>
    <property type="project" value="InterPro"/>
</dbReference>
<evidence type="ECO:0000313" key="10">
    <source>
        <dbReference type="EMBL" id="OWK46839.1"/>
    </source>
</evidence>
<evidence type="ECO:0000256" key="3">
    <source>
        <dbReference type="ARBA" id="ARBA00022722"/>
    </source>
</evidence>
<feature type="coiled-coil region" evidence="6">
    <location>
        <begin position="321"/>
        <end position="348"/>
    </location>
</feature>
<keyword evidence="5 10" id="KW-0269">Exonuclease</keyword>
<evidence type="ECO:0000259" key="9">
    <source>
        <dbReference type="Pfam" id="PF17768"/>
    </source>
</evidence>
<evidence type="ECO:0000313" key="11">
    <source>
        <dbReference type="Proteomes" id="UP000214646"/>
    </source>
</evidence>
<dbReference type="PANTHER" id="PTHR30255">
    <property type="entry name" value="SINGLE-STRANDED-DNA-SPECIFIC EXONUCLEASE RECJ"/>
    <property type="match status" value="1"/>
</dbReference>
<dbReference type="InterPro" id="IPR051673">
    <property type="entry name" value="SSDNA_exonuclease_RecJ"/>
</dbReference>
<dbReference type="InterPro" id="IPR041122">
    <property type="entry name" value="RecJ_OB"/>
</dbReference>
<dbReference type="EMBL" id="NIDE01000001">
    <property type="protein sequence ID" value="OWK46839.1"/>
    <property type="molecule type" value="Genomic_DNA"/>
</dbReference>
<dbReference type="NCBIfam" id="TIGR00644">
    <property type="entry name" value="recJ"/>
    <property type="match status" value="1"/>
</dbReference>
<keyword evidence="3" id="KW-0540">Nuclease</keyword>
<keyword evidence="6" id="KW-0175">Coiled coil</keyword>
<dbReference type="Gene3D" id="2.40.50.460">
    <property type="match status" value="1"/>
</dbReference>
<keyword evidence="11" id="KW-1185">Reference proteome</keyword>
<evidence type="ECO:0000259" key="8">
    <source>
        <dbReference type="Pfam" id="PF02272"/>
    </source>
</evidence>
<evidence type="ECO:0000256" key="2">
    <source>
        <dbReference type="ARBA" id="ARBA00019841"/>
    </source>
</evidence>
<name>A0A225EBY0_9BACT</name>
<dbReference type="Gene3D" id="3.90.1640.30">
    <property type="match status" value="1"/>
</dbReference>
<sequence length="586" mass="62705">MPSAVKSWHLRPHDPDAAARLAAAAKTTQVVAQLLLNRGIREPAEARLFLDTPLTALHPPQLLPGIPAAVERIIRAVKDGRRICVYGDYDVDGTTGTAILLGLFALLGAKAEFYVPNRMDEGYGLNVDAIRELAKSGVSLLITVDCGITSTAEADEARRLGLELIVTDHHEMKDRLPAADVLVHPRLPGSQYPHGDLSGAGVAFKLAWAIAQAASGSDKVAPQFRAYLMNALGLAALGLVADVVPLRDENRVFVRHGLDRLTKTPSAGIKALIAASGLAEGTVLKAEDIGFRLGPRLNAAGRLECARLAVDLLTTTNPQRARELAEYLENLNQKRQAQERRAVSEAREMVEAAGYDQHAGIVLASTEWHPGVIGIVAARIADRYGRPVLLVALKEGDEPCAGSGRSIQGFPLHEALAACAGELVAHGGHAAAAGFKVLPSRVDALRERFVAHAAGHFGGAPPQSRLVLDAEVPLAALTFGLMKELDKLEPFGAENPRPRFLAAGLKVEGVPRRIGTGERHLAFRVRQGNTLVRCVAFGMGERLDELMSAGGECCLAFTPKVNEWQGHRTVEMELMDFRPGANPDLA</sequence>
<reference evidence="11" key="1">
    <citation type="submission" date="2017-06" db="EMBL/GenBank/DDBJ databases">
        <title>Genome analysis of Fimbriiglobus ruber SP5, the first member of the order Planctomycetales with confirmed chitinolytic capability.</title>
        <authorList>
            <person name="Ravin N.V."/>
            <person name="Rakitin A.L."/>
            <person name="Ivanova A.A."/>
            <person name="Beletsky A.V."/>
            <person name="Kulichevskaya I.S."/>
            <person name="Mardanov A.V."/>
            <person name="Dedysh S.N."/>
        </authorList>
    </citation>
    <scope>NUCLEOTIDE SEQUENCE [LARGE SCALE GENOMIC DNA]</scope>
    <source>
        <strain evidence="11">SP5</strain>
    </source>
</reference>
<dbReference type="OrthoDB" id="9809852at2"/>
<dbReference type="InterPro" id="IPR001667">
    <property type="entry name" value="DDH_dom"/>
</dbReference>
<dbReference type="Pfam" id="PF17768">
    <property type="entry name" value="RecJ_OB"/>
    <property type="match status" value="1"/>
</dbReference>
<dbReference type="SUPFAM" id="SSF64182">
    <property type="entry name" value="DHH phosphoesterases"/>
    <property type="match status" value="1"/>
</dbReference>
<dbReference type="PANTHER" id="PTHR30255:SF2">
    <property type="entry name" value="SINGLE-STRANDED-DNA-SPECIFIC EXONUCLEASE RECJ"/>
    <property type="match status" value="1"/>
</dbReference>
<comment type="similarity">
    <text evidence="1">Belongs to the RecJ family.</text>
</comment>
<evidence type="ECO:0000256" key="5">
    <source>
        <dbReference type="ARBA" id="ARBA00022839"/>
    </source>
</evidence>
<protein>
    <recommendedName>
        <fullName evidence="2">Single-stranded-DNA-specific exonuclease RecJ</fullName>
    </recommendedName>
</protein>
<dbReference type="RefSeq" id="WP_088252017.1">
    <property type="nucleotide sequence ID" value="NZ_NIDE01000001.1"/>
</dbReference>
<dbReference type="InterPro" id="IPR004610">
    <property type="entry name" value="RecJ"/>
</dbReference>
<organism evidence="10 11">
    <name type="scientific">Fimbriiglobus ruber</name>
    <dbReference type="NCBI Taxonomy" id="1908690"/>
    <lineage>
        <taxon>Bacteria</taxon>
        <taxon>Pseudomonadati</taxon>
        <taxon>Planctomycetota</taxon>
        <taxon>Planctomycetia</taxon>
        <taxon>Gemmatales</taxon>
        <taxon>Gemmataceae</taxon>
        <taxon>Fimbriiglobus</taxon>
    </lineage>
</organism>
<dbReference type="GO" id="GO:0006310">
    <property type="term" value="P:DNA recombination"/>
    <property type="evidence" value="ECO:0007669"/>
    <property type="project" value="InterPro"/>
</dbReference>
<keyword evidence="4" id="KW-0378">Hydrolase</keyword>
<gene>
    <name evidence="10" type="ORF">FRUB_00538</name>
</gene>
<accession>A0A225EBY0</accession>
<proteinExistence type="inferred from homology"/>
<evidence type="ECO:0000256" key="6">
    <source>
        <dbReference type="SAM" id="Coils"/>
    </source>
</evidence>
<dbReference type="GO" id="GO:0008409">
    <property type="term" value="F:5'-3' exonuclease activity"/>
    <property type="evidence" value="ECO:0007669"/>
    <property type="project" value="InterPro"/>
</dbReference>
<dbReference type="InterPro" id="IPR003156">
    <property type="entry name" value="DHHA1_dom"/>
</dbReference>
<evidence type="ECO:0000256" key="4">
    <source>
        <dbReference type="ARBA" id="ARBA00022801"/>
    </source>
</evidence>
<feature type="domain" description="RecJ OB" evidence="9">
    <location>
        <begin position="468"/>
        <end position="576"/>
    </location>
</feature>
<feature type="domain" description="DDH" evidence="7">
    <location>
        <begin position="82"/>
        <end position="212"/>
    </location>
</feature>
<dbReference type="InterPro" id="IPR038763">
    <property type="entry name" value="DHH_sf"/>
</dbReference>
<dbReference type="Proteomes" id="UP000214646">
    <property type="component" value="Unassembled WGS sequence"/>
</dbReference>
<evidence type="ECO:0000259" key="7">
    <source>
        <dbReference type="Pfam" id="PF01368"/>
    </source>
</evidence>
<comment type="caution">
    <text evidence="10">The sequence shown here is derived from an EMBL/GenBank/DDBJ whole genome shotgun (WGS) entry which is preliminary data.</text>
</comment>
<dbReference type="AlphaFoldDB" id="A0A225EBY0"/>
<dbReference type="Pfam" id="PF01368">
    <property type="entry name" value="DHH"/>
    <property type="match status" value="1"/>
</dbReference>